<accession>A0A5P1FS20</accession>
<evidence type="ECO:0000313" key="1">
    <source>
        <dbReference type="EMBL" id="ONK80483.1"/>
    </source>
</evidence>
<dbReference type="Gramene" id="ONK80483">
    <property type="protein sequence ID" value="ONK80483"/>
    <property type="gene ID" value="A4U43_C01F18230"/>
</dbReference>
<dbReference type="EMBL" id="CM007381">
    <property type="protein sequence ID" value="ONK80483.1"/>
    <property type="molecule type" value="Genomic_DNA"/>
</dbReference>
<protein>
    <submittedName>
        <fullName evidence="1">Uncharacterized protein</fullName>
    </submittedName>
</protein>
<keyword evidence="2" id="KW-1185">Reference proteome</keyword>
<gene>
    <name evidence="1" type="ORF">A4U43_C01F18230</name>
</gene>
<dbReference type="Proteomes" id="UP000243459">
    <property type="component" value="Chromosome 1"/>
</dbReference>
<organism evidence="1 2">
    <name type="scientific">Asparagus officinalis</name>
    <name type="common">Garden asparagus</name>
    <dbReference type="NCBI Taxonomy" id="4686"/>
    <lineage>
        <taxon>Eukaryota</taxon>
        <taxon>Viridiplantae</taxon>
        <taxon>Streptophyta</taxon>
        <taxon>Embryophyta</taxon>
        <taxon>Tracheophyta</taxon>
        <taxon>Spermatophyta</taxon>
        <taxon>Magnoliopsida</taxon>
        <taxon>Liliopsida</taxon>
        <taxon>Asparagales</taxon>
        <taxon>Asparagaceae</taxon>
        <taxon>Asparagoideae</taxon>
        <taxon>Asparagus</taxon>
    </lineage>
</organism>
<reference evidence="2" key="1">
    <citation type="journal article" date="2017" name="Nat. Commun.">
        <title>The asparagus genome sheds light on the origin and evolution of a young Y chromosome.</title>
        <authorList>
            <person name="Harkess A."/>
            <person name="Zhou J."/>
            <person name="Xu C."/>
            <person name="Bowers J.E."/>
            <person name="Van der Hulst R."/>
            <person name="Ayyampalayam S."/>
            <person name="Mercati F."/>
            <person name="Riccardi P."/>
            <person name="McKain M.R."/>
            <person name="Kakrana A."/>
            <person name="Tang H."/>
            <person name="Ray J."/>
            <person name="Groenendijk J."/>
            <person name="Arikit S."/>
            <person name="Mathioni S.M."/>
            <person name="Nakano M."/>
            <person name="Shan H."/>
            <person name="Telgmann-Rauber A."/>
            <person name="Kanno A."/>
            <person name="Yue Z."/>
            <person name="Chen H."/>
            <person name="Li W."/>
            <person name="Chen Y."/>
            <person name="Xu X."/>
            <person name="Zhang Y."/>
            <person name="Luo S."/>
            <person name="Chen H."/>
            <person name="Gao J."/>
            <person name="Mao Z."/>
            <person name="Pires J.C."/>
            <person name="Luo M."/>
            <person name="Kudrna D."/>
            <person name="Wing R.A."/>
            <person name="Meyers B.C."/>
            <person name="Yi K."/>
            <person name="Kong H."/>
            <person name="Lavrijsen P."/>
            <person name="Sunseri F."/>
            <person name="Falavigna A."/>
            <person name="Ye Y."/>
            <person name="Leebens-Mack J.H."/>
            <person name="Chen G."/>
        </authorList>
    </citation>
    <scope>NUCLEOTIDE SEQUENCE [LARGE SCALE GENOMIC DNA]</scope>
    <source>
        <strain evidence="2">cv. DH0086</strain>
    </source>
</reference>
<name>A0A5P1FS20_ASPOF</name>
<dbReference type="AlphaFoldDB" id="A0A5P1FS20"/>
<sequence length="104" mass="11724">MVEFKPVTGITGFDPRRSKLPEKLLSAFTIGSRTAIDLEVPDLLPVSFFSIKEPETVDLGVGDYHQIEQRSLEESLESLEERLAIHQIEHQSPKSSLDSYAILR</sequence>
<evidence type="ECO:0000313" key="2">
    <source>
        <dbReference type="Proteomes" id="UP000243459"/>
    </source>
</evidence>
<proteinExistence type="predicted"/>